<dbReference type="RefSeq" id="WP_346754174.1">
    <property type="nucleotide sequence ID" value="NZ_JAUJEA010000010.1"/>
</dbReference>
<evidence type="ECO:0000313" key="2">
    <source>
        <dbReference type="Proteomes" id="UP001172082"/>
    </source>
</evidence>
<protein>
    <recommendedName>
        <fullName evidence="3">OmpA-like domain-containing protein</fullName>
    </recommendedName>
</protein>
<reference evidence="1" key="1">
    <citation type="submission" date="2023-06" db="EMBL/GenBank/DDBJ databases">
        <title>Genomic of Parafulvivirga corallium.</title>
        <authorList>
            <person name="Wang G."/>
        </authorList>
    </citation>
    <scope>NUCLEOTIDE SEQUENCE</scope>
    <source>
        <strain evidence="1">BMA10</strain>
    </source>
</reference>
<dbReference type="InterPro" id="IPR036737">
    <property type="entry name" value="OmpA-like_sf"/>
</dbReference>
<dbReference type="EMBL" id="JAUJEA010000010">
    <property type="protein sequence ID" value="MDN5204150.1"/>
    <property type="molecule type" value="Genomic_DNA"/>
</dbReference>
<gene>
    <name evidence="1" type="ORF">QQ008_22345</name>
</gene>
<dbReference type="SUPFAM" id="SSF103088">
    <property type="entry name" value="OmpA-like"/>
    <property type="match status" value="1"/>
</dbReference>
<dbReference type="Gene3D" id="3.30.1330.60">
    <property type="entry name" value="OmpA-like domain"/>
    <property type="match status" value="1"/>
</dbReference>
<name>A0ABT8KXK5_9BACT</name>
<evidence type="ECO:0000313" key="1">
    <source>
        <dbReference type="EMBL" id="MDN5204150.1"/>
    </source>
</evidence>
<dbReference type="InterPro" id="IPR011659">
    <property type="entry name" value="WD40"/>
</dbReference>
<comment type="caution">
    <text evidence="1">The sequence shown here is derived from an EMBL/GenBank/DDBJ whole genome shotgun (WGS) entry which is preliminary data.</text>
</comment>
<dbReference type="Proteomes" id="UP001172082">
    <property type="component" value="Unassembled WGS sequence"/>
</dbReference>
<keyword evidence="2" id="KW-1185">Reference proteome</keyword>
<evidence type="ECO:0008006" key="3">
    <source>
        <dbReference type="Google" id="ProtNLM"/>
    </source>
</evidence>
<proteinExistence type="predicted"/>
<organism evidence="1 2">
    <name type="scientific">Splendidivirga corallicola</name>
    <dbReference type="NCBI Taxonomy" id="3051826"/>
    <lineage>
        <taxon>Bacteria</taxon>
        <taxon>Pseudomonadati</taxon>
        <taxon>Bacteroidota</taxon>
        <taxon>Cytophagia</taxon>
        <taxon>Cytophagales</taxon>
        <taxon>Splendidivirgaceae</taxon>
        <taxon>Splendidivirga</taxon>
    </lineage>
</organism>
<sequence>MKLSQPILLIYIALLISIPFTYGQDQHAQTNVVPGFKYDNFSLTRKLVQQVVEPDGYFLQAKYRKAAKLYRQLNAQQTTPDKELRLREAACYVELNRLETAYAIYLKRPIDNAENLVRERDIAGEEKNAYRLIRIERVLLDQGSISKTTQMDITANKTSDDPDIFRLEVPGFEYETITVDLNPSVGEADSLFQFEENYTKAARRYRAINKEQATLNEELMWREADCYVNAQKLAVAHRKYLDIPSVQRDSSLIKSYNKLLSSNKIRAAKVLEVINFTEPSPHDVATALLNTDGKYYAAKPYFKRYSRDGTLLTPGARYIEEHTFDSVHVRRLDYPVNSIYADFGTGYYKNGEEEDVIVFSSEKSQKVASVNGENRSVLELYQTTVNRSDSKVSPPQKIHFRNDSIKQDLTFNEGGPMVFLENGTKMIFTKNRYFNQGKLFKSKREDLYRGVNDGAEVTDIVKSNINALGLYTSHKINDTLWSAPEPIVFEQGAIDFFADQGTYSFGHPSLSQDETRLYFSSDGPIEPTGFESGTYIYMSRKLNDSIWRYPQLVQGLAEVESNNLYPFVHYDPKEKVERLYFASNRPRGFGGLDIYWAELGQDGLSIVTPKAMSDEQKKNSLLAELNPSAIDNGNTITTKIFNLGKNFNSSHDDFAFVIDKKGGSGYFSSDRDSVDIITGNDNIYRFEAFLTQNLLVDEKVCQCDVVQNYKPTANIQFQVHQITPQGNIPINTSGNAFYAKQGERYNISAVPTKGYASLVSKEITVTEDNASHTLKLEPPCIKIYSIQNKQSGGQVFLTSNKSIPELNLEKGTLMEFIIGNEDSFLKNISTGETLGGLTFAPVQVENTENEELSCGCVGENRPEMTMEEIAIQSLLQHHINGSSCPGIGNLRYDFDRLDIREGSYADLNNLVYLMEANPNIEMELYSHADERGNNDYNKILSIGRANSAKDYMTLTLLLTQRLKLRDGNDITALSGLLYKKNQTIDLAQIFERFNIKNQEDQDLVRLVAKAFTNYDNVLERVNRHIPKNNQKTTIFKEILKEVEASGTYTNSLNDIRESITAIGKGEEELICENCRNVSPGQSDATTKCCHEINRRTDYKITYPGRDVR</sequence>
<dbReference type="Pfam" id="PF07676">
    <property type="entry name" value="PD40"/>
    <property type="match status" value="1"/>
</dbReference>
<accession>A0ABT8KXK5</accession>